<gene>
    <name evidence="2" type="ORF">V5799_016863</name>
</gene>
<dbReference type="AlphaFoldDB" id="A0AAQ4F4Z2"/>
<protein>
    <recommendedName>
        <fullName evidence="4">Secreted protein</fullName>
    </recommendedName>
</protein>
<keyword evidence="3" id="KW-1185">Reference proteome</keyword>
<reference evidence="2 3" key="1">
    <citation type="journal article" date="2023" name="Arcadia Sci">
        <title>De novo assembly of a long-read Amblyomma americanum tick genome.</title>
        <authorList>
            <person name="Chou S."/>
            <person name="Poskanzer K.E."/>
            <person name="Rollins M."/>
            <person name="Thuy-Boun P.S."/>
        </authorList>
    </citation>
    <scope>NUCLEOTIDE SEQUENCE [LARGE SCALE GENOMIC DNA]</scope>
    <source>
        <strain evidence="2">F_SG_1</strain>
        <tissue evidence="2">Salivary glands</tissue>
    </source>
</reference>
<organism evidence="2 3">
    <name type="scientific">Amblyomma americanum</name>
    <name type="common">Lone star tick</name>
    <dbReference type="NCBI Taxonomy" id="6943"/>
    <lineage>
        <taxon>Eukaryota</taxon>
        <taxon>Metazoa</taxon>
        <taxon>Ecdysozoa</taxon>
        <taxon>Arthropoda</taxon>
        <taxon>Chelicerata</taxon>
        <taxon>Arachnida</taxon>
        <taxon>Acari</taxon>
        <taxon>Parasitiformes</taxon>
        <taxon>Ixodida</taxon>
        <taxon>Ixodoidea</taxon>
        <taxon>Ixodidae</taxon>
        <taxon>Amblyomminae</taxon>
        <taxon>Amblyomma</taxon>
    </lineage>
</organism>
<comment type="caution">
    <text evidence="2">The sequence shown here is derived from an EMBL/GenBank/DDBJ whole genome shotgun (WGS) entry which is preliminary data.</text>
</comment>
<keyword evidence="1" id="KW-0732">Signal</keyword>
<dbReference type="Proteomes" id="UP001321473">
    <property type="component" value="Unassembled WGS sequence"/>
</dbReference>
<feature type="chain" id="PRO_5042819213" description="Secreted protein" evidence="1">
    <location>
        <begin position="29"/>
        <end position="236"/>
    </location>
</feature>
<accession>A0AAQ4F4Z2</accession>
<evidence type="ECO:0000313" key="3">
    <source>
        <dbReference type="Proteomes" id="UP001321473"/>
    </source>
</evidence>
<proteinExistence type="predicted"/>
<evidence type="ECO:0008006" key="4">
    <source>
        <dbReference type="Google" id="ProtNLM"/>
    </source>
</evidence>
<evidence type="ECO:0000256" key="1">
    <source>
        <dbReference type="SAM" id="SignalP"/>
    </source>
</evidence>
<feature type="signal peptide" evidence="1">
    <location>
        <begin position="1"/>
        <end position="28"/>
    </location>
</feature>
<name>A0AAQ4F4Z2_AMBAM</name>
<sequence>MHVHRFSAAVLCILSWTVLLDLASSLDATDESLFMNTAAAPNKQAIEFRKDGLANRGGVYGGDVSDNDTIMFFMPPQRIDVEEDRDVVVKVTFATPANRTITHGLPDRPRTHLEHAQEAAPAAPGLLVQISLHAPRAYTGTLSRAAGQNIGFSAPRGGFAHRGTTKTLLTQVLLRRLHTTKAPVGETERWPMVSVCFFWRTLSCVSACSCSPAHLAGPLATSGHSSLMATSLSASQ</sequence>
<dbReference type="EMBL" id="JARKHS020007323">
    <property type="protein sequence ID" value="KAK8781802.1"/>
    <property type="molecule type" value="Genomic_DNA"/>
</dbReference>
<evidence type="ECO:0000313" key="2">
    <source>
        <dbReference type="EMBL" id="KAK8781802.1"/>
    </source>
</evidence>